<evidence type="ECO:0000256" key="4">
    <source>
        <dbReference type="ARBA" id="ARBA00029821"/>
    </source>
</evidence>
<dbReference type="Pfam" id="PF08123">
    <property type="entry name" value="DOT1"/>
    <property type="match status" value="1"/>
</dbReference>
<sequence>MDASTASEKCESVVVGDPVVGDIEGAFAGVDGYKVSKAVRDDLRGKGKFEETEGLTYGEVRVKEFGLFLGTAVGLCAKQTGKLKFADVGSGTGKAVVAAACALVDAPFEKCVGVEIVKELHECAESAVAKLEESDKVDGVGKIKLYCCDGFDKTDLWIDADVIFVTTTCFTDEMINNLQSLLASKASEGTIVITTTRAFSCKSMKLLRKERVKYARGALEFMIWKIKENTEPVPSTKRQKTKP</sequence>
<dbReference type="InterPro" id="IPR025789">
    <property type="entry name" value="DOT1_dom"/>
</dbReference>
<dbReference type="PANTHER" id="PTHR21451">
    <property type="entry name" value="HISTONE H3 METHYLTRANSFERASE"/>
    <property type="match status" value="1"/>
</dbReference>
<dbReference type="AlphaFoldDB" id="A0A7S2WE10"/>
<accession>A0A7S2WE10</accession>
<organism evidence="7">
    <name type="scientific">Mucochytrium quahogii</name>
    <dbReference type="NCBI Taxonomy" id="96639"/>
    <lineage>
        <taxon>Eukaryota</taxon>
        <taxon>Sar</taxon>
        <taxon>Stramenopiles</taxon>
        <taxon>Bigyra</taxon>
        <taxon>Labyrinthulomycetes</taxon>
        <taxon>Thraustochytrida</taxon>
        <taxon>Thraustochytriidae</taxon>
        <taxon>Mucochytrium</taxon>
    </lineage>
</organism>
<protein>
    <recommendedName>
        <fullName evidence="2">Histone-lysine N-methyltransferase, H3 lysine-79 specific</fullName>
        <ecNumber evidence="1">2.1.1.360</ecNumber>
    </recommendedName>
    <alternativeName>
        <fullName evidence="4">Histone H3-K79 methyltransferase</fullName>
    </alternativeName>
</protein>
<evidence type="ECO:0000259" key="6">
    <source>
        <dbReference type="Pfam" id="PF08123"/>
    </source>
</evidence>
<evidence type="ECO:0000256" key="5">
    <source>
        <dbReference type="ARBA" id="ARBA00047770"/>
    </source>
</evidence>
<comment type="catalytic activity">
    <reaction evidence="5">
        <text>L-lysyl(79)-[histone H3] + 3 S-adenosyl-L-methionine = N(6),N(6),N(6)-trimethyl-L-lysyl(79)-[histone H3] + 3 S-adenosyl-L-homocysteine + 3 H(+)</text>
        <dbReference type="Rhea" id="RHEA:60328"/>
        <dbReference type="Rhea" id="RHEA-COMP:15549"/>
        <dbReference type="Rhea" id="RHEA-COMP:15552"/>
        <dbReference type="ChEBI" id="CHEBI:15378"/>
        <dbReference type="ChEBI" id="CHEBI:29969"/>
        <dbReference type="ChEBI" id="CHEBI:57856"/>
        <dbReference type="ChEBI" id="CHEBI:59789"/>
        <dbReference type="ChEBI" id="CHEBI:61961"/>
        <dbReference type="EC" id="2.1.1.360"/>
    </reaction>
</comment>
<name>A0A7S2WE10_9STRA</name>
<proteinExistence type="predicted"/>
<evidence type="ECO:0000313" key="7">
    <source>
        <dbReference type="EMBL" id="CAD9683426.1"/>
    </source>
</evidence>
<reference evidence="7" key="1">
    <citation type="submission" date="2021-01" db="EMBL/GenBank/DDBJ databases">
        <authorList>
            <person name="Corre E."/>
            <person name="Pelletier E."/>
            <person name="Niang G."/>
            <person name="Scheremetjew M."/>
            <person name="Finn R."/>
            <person name="Kale V."/>
            <person name="Holt S."/>
            <person name="Cochrane G."/>
            <person name="Meng A."/>
            <person name="Brown T."/>
            <person name="Cohen L."/>
        </authorList>
    </citation>
    <scope>NUCLEOTIDE SEQUENCE</scope>
    <source>
        <strain evidence="7">NY070348D</strain>
    </source>
</reference>
<gene>
    <name evidence="7" type="ORF">QSP1433_LOCUS8074</name>
</gene>
<evidence type="ECO:0000256" key="1">
    <source>
        <dbReference type="ARBA" id="ARBA00012190"/>
    </source>
</evidence>
<evidence type="ECO:0000256" key="3">
    <source>
        <dbReference type="ARBA" id="ARBA00022853"/>
    </source>
</evidence>
<evidence type="ECO:0000256" key="2">
    <source>
        <dbReference type="ARBA" id="ARBA00020987"/>
    </source>
</evidence>
<dbReference type="GO" id="GO:0140956">
    <property type="term" value="F:histone H3K79 trimethyltransferase activity"/>
    <property type="evidence" value="ECO:0007669"/>
    <property type="project" value="UniProtKB-EC"/>
</dbReference>
<dbReference type="GO" id="GO:0051726">
    <property type="term" value="P:regulation of cell cycle"/>
    <property type="evidence" value="ECO:0007669"/>
    <property type="project" value="InterPro"/>
</dbReference>
<dbReference type="PANTHER" id="PTHR21451:SF19">
    <property type="entry name" value="ACTIVATED IN BLOCKED UNFOLDED PROTEIN RESPONSE"/>
    <property type="match status" value="1"/>
</dbReference>
<keyword evidence="3" id="KW-0156">Chromatin regulator</keyword>
<dbReference type="EC" id="2.1.1.360" evidence="1"/>
<dbReference type="InterPro" id="IPR030445">
    <property type="entry name" value="H3-K79_meTrfase"/>
</dbReference>
<dbReference type="InterPro" id="IPR029063">
    <property type="entry name" value="SAM-dependent_MTases_sf"/>
</dbReference>
<feature type="domain" description="DOT1" evidence="6">
    <location>
        <begin position="55"/>
        <end position="202"/>
    </location>
</feature>
<dbReference type="EMBL" id="HBHK01012806">
    <property type="protein sequence ID" value="CAD9683426.1"/>
    <property type="molecule type" value="Transcribed_RNA"/>
</dbReference>
<dbReference type="SUPFAM" id="SSF53335">
    <property type="entry name" value="S-adenosyl-L-methionine-dependent methyltransferases"/>
    <property type="match status" value="1"/>
</dbReference>
<dbReference type="Gene3D" id="3.40.50.150">
    <property type="entry name" value="Vaccinia Virus protein VP39"/>
    <property type="match status" value="1"/>
</dbReference>